<comment type="caution">
    <text evidence="3">The sequence shown here is derived from an EMBL/GenBank/DDBJ whole genome shotgun (WGS) entry which is preliminary data.</text>
</comment>
<dbReference type="AlphaFoldDB" id="V6K032"/>
<dbReference type="SUPFAM" id="SSF52266">
    <property type="entry name" value="SGNH hydrolase"/>
    <property type="match status" value="1"/>
</dbReference>
<dbReference type="Proteomes" id="UP000017984">
    <property type="component" value="Chromosome"/>
</dbReference>
<dbReference type="InterPro" id="IPR013830">
    <property type="entry name" value="SGNH_hydro"/>
</dbReference>
<name>V6K032_STRRC</name>
<keyword evidence="3" id="KW-0378">Hydrolase</keyword>
<dbReference type="PANTHER" id="PTHR43784:SF2">
    <property type="entry name" value="GDSL-LIKE LIPASE_ACYLHYDROLASE, PUTATIVE (AFU_ORTHOLOGUE AFUA_2G00820)-RELATED"/>
    <property type="match status" value="1"/>
</dbReference>
<dbReference type="PANTHER" id="PTHR43784">
    <property type="entry name" value="GDSL-LIKE LIPASE/ACYLHYDROLASE, PUTATIVE (AFU_ORTHOLOGUE AFUA_2G00820)-RELATED"/>
    <property type="match status" value="1"/>
</dbReference>
<dbReference type="HOGENOM" id="CLU_029872_1_0_11"/>
<dbReference type="RefSeq" id="WP_023550223.1">
    <property type="nucleotide sequence ID" value="NZ_CM002285.1"/>
</dbReference>
<accession>V6K032</accession>
<proteinExistence type="predicted"/>
<evidence type="ECO:0000313" key="4">
    <source>
        <dbReference type="Proteomes" id="UP000017984"/>
    </source>
</evidence>
<dbReference type="EMBL" id="AWQX01000241">
    <property type="protein sequence ID" value="EST25600.1"/>
    <property type="molecule type" value="Genomic_DNA"/>
</dbReference>
<protein>
    <submittedName>
        <fullName evidence="3">SGNH hydrolase</fullName>
    </submittedName>
</protein>
<organism evidence="3 4">
    <name type="scientific">Streptomyces roseochromogenus subsp. oscitans DS 12.976</name>
    <dbReference type="NCBI Taxonomy" id="1352936"/>
    <lineage>
        <taxon>Bacteria</taxon>
        <taxon>Bacillati</taxon>
        <taxon>Actinomycetota</taxon>
        <taxon>Actinomycetes</taxon>
        <taxon>Kitasatosporales</taxon>
        <taxon>Streptomycetaceae</taxon>
        <taxon>Streptomyces</taxon>
    </lineage>
</organism>
<dbReference type="InterPro" id="IPR053140">
    <property type="entry name" value="GDSL_Rv0518-like"/>
</dbReference>
<dbReference type="OrthoDB" id="1828825at2"/>
<evidence type="ECO:0000259" key="2">
    <source>
        <dbReference type="Pfam" id="PF13472"/>
    </source>
</evidence>
<dbReference type="CDD" id="cd01830">
    <property type="entry name" value="XynE_like"/>
    <property type="match status" value="1"/>
</dbReference>
<dbReference type="Pfam" id="PF13472">
    <property type="entry name" value="Lipase_GDSL_2"/>
    <property type="match status" value="1"/>
</dbReference>
<dbReference type="PATRIC" id="fig|1352936.5.peg.5930"/>
<dbReference type="InterPro" id="IPR036514">
    <property type="entry name" value="SGNH_hydro_sf"/>
</dbReference>
<sequence length="444" mass="46690">MTRRQGYAVLSALVALVVAVSAAIYLTVAADHGAARSALADDRPHHGSSAAPASTGTWVGAWSTSPVGGEPGTETEGLAGHSVRNVVHTSTGGTSARITLSNLYGQTPLTLTHASIALSAGDGTAAADPDSMGRLTFNGATSVVIPPGEQVVSDAVRLAIPHDSDVLITTYSPTPSGPVTYHPYARQTSYLADGDATEDATGTPYTEQTPHWRYLTSLDVLSNEADGTVVVFGDSITDGITSTTGANHRWPDILAARLRGALESGRQVPRYSVVNEGISGNQVLADGLGRPAENQSGLGRFGRDALSRPGVKVVVIDLGVNDILRNPQLADPNSIIAGLRTLVREAHARGLKAVGATLMPFQGHRSYSPAREAVRQQVNARIRAGGVYDAVVDFDKALRDPYDPRRLRPDDDSGDHLHPSDRGFSRMAEVFDLNMLKGAGQAEL</sequence>
<dbReference type="GO" id="GO:0016787">
    <property type="term" value="F:hydrolase activity"/>
    <property type="evidence" value="ECO:0007669"/>
    <property type="project" value="UniProtKB-KW"/>
</dbReference>
<dbReference type="STRING" id="1352936.M878_28405"/>
<feature type="domain" description="SGNH hydrolase-type esterase" evidence="2">
    <location>
        <begin position="231"/>
        <end position="423"/>
    </location>
</feature>
<evidence type="ECO:0000256" key="1">
    <source>
        <dbReference type="SAM" id="MobiDB-lite"/>
    </source>
</evidence>
<dbReference type="Gene3D" id="3.40.50.1110">
    <property type="entry name" value="SGNH hydrolase"/>
    <property type="match status" value="1"/>
</dbReference>
<evidence type="ECO:0000313" key="3">
    <source>
        <dbReference type="EMBL" id="EST25600.1"/>
    </source>
</evidence>
<reference evidence="3 4" key="1">
    <citation type="journal article" date="2014" name="Genome Announc.">
        <title>Draft Genome Sequence of Streptomyces roseochromogenes subsp. oscitans DS 12.976, Producer of the Aminocoumarin Antibiotic Clorobiocin.</title>
        <authorList>
            <person name="Ruckert C."/>
            <person name="Kalinowski J."/>
            <person name="Heide L."/>
            <person name="Apel A.K."/>
        </authorList>
    </citation>
    <scope>NUCLEOTIDE SEQUENCE [LARGE SCALE GENOMIC DNA]</scope>
    <source>
        <strain evidence="3 4">DS 12.976</strain>
    </source>
</reference>
<gene>
    <name evidence="3" type="ORF">M878_28405</name>
</gene>
<feature type="region of interest" description="Disordered" evidence="1">
    <location>
        <begin position="402"/>
        <end position="421"/>
    </location>
</feature>
<keyword evidence="4" id="KW-1185">Reference proteome</keyword>